<dbReference type="InterPro" id="IPR000683">
    <property type="entry name" value="Gfo/Idh/MocA-like_OxRdtase_N"/>
</dbReference>
<dbReference type="Pfam" id="PF22725">
    <property type="entry name" value="GFO_IDH_MocA_C3"/>
    <property type="match status" value="1"/>
</dbReference>
<dbReference type="EMBL" id="DRBC01000252">
    <property type="protein sequence ID" value="HDN84936.1"/>
    <property type="molecule type" value="Genomic_DNA"/>
</dbReference>
<evidence type="ECO:0000313" key="3">
    <source>
        <dbReference type="EMBL" id="HDN84936.1"/>
    </source>
</evidence>
<name>A0A662DGY5_UNCAE</name>
<gene>
    <name evidence="4" type="ORF">DRI96_03055</name>
    <name evidence="3" type="ORF">ENG47_04180</name>
</gene>
<evidence type="ECO:0000313" key="4">
    <source>
        <dbReference type="EMBL" id="RLE13392.1"/>
    </source>
</evidence>
<proteinExistence type="predicted"/>
<dbReference type="InterPro" id="IPR008354">
    <property type="entry name" value="Glc-Fru_OxRdtase_bac"/>
</dbReference>
<reference evidence="4 5" key="1">
    <citation type="submission" date="2018-06" db="EMBL/GenBank/DDBJ databases">
        <title>Extensive metabolic versatility and redundancy in microbially diverse, dynamic hydrothermal sediments.</title>
        <authorList>
            <person name="Dombrowski N."/>
            <person name="Teske A."/>
            <person name="Baker B.J."/>
        </authorList>
    </citation>
    <scope>NUCLEOTIDE SEQUENCE [LARGE SCALE GENOMIC DNA]</scope>
    <source>
        <strain evidence="4">B19_G9</strain>
    </source>
</reference>
<dbReference type="Gene3D" id="3.30.360.10">
    <property type="entry name" value="Dihydrodipicolinate Reductase, domain 2"/>
    <property type="match status" value="1"/>
</dbReference>
<dbReference type="Gene3D" id="3.40.50.720">
    <property type="entry name" value="NAD(P)-binding Rossmann-like Domain"/>
    <property type="match status" value="1"/>
</dbReference>
<dbReference type="PANTHER" id="PTHR43377">
    <property type="entry name" value="BILIVERDIN REDUCTASE A"/>
    <property type="match status" value="1"/>
</dbReference>
<protein>
    <submittedName>
        <fullName evidence="3">Gfo/Idh/MocA family oxidoreductase</fullName>
    </submittedName>
</protein>
<evidence type="ECO:0000259" key="1">
    <source>
        <dbReference type="Pfam" id="PF01408"/>
    </source>
</evidence>
<sequence length="334" mass="38087">MIKMENKIGAAVIGVGRYGETHVRAYKKSPLVKLVAIWSRSEERAKKIGEKYNCEYTTNLEKIAQDKRVKIVSIATPDFAHTMPAIKMLRAGKHVLIEKPMAMSVDKCKKILKISRENNLKLMVNFHNRWYPPVVEAKRRLDRGEIGKVVAVYARLSDRVEVPTQWLLSWASKSGPQWFLFPHIIDLVNWLTGKQKVRRVYALGKKEVLEKRGIDTYDAVQAQVEFEETIAVFESSWILPSSWRNLIDFKIDLVGSQGKIEIVGDKEGINIVTEKYETPFVLDPITEEEPINYFIDCILNDKEPICSGKDGLEVTKIIEAIVKSLDKGCVVEVI</sequence>
<dbReference type="Proteomes" id="UP000267654">
    <property type="component" value="Unassembled WGS sequence"/>
</dbReference>
<dbReference type="Proteomes" id="UP000885660">
    <property type="component" value="Unassembled WGS sequence"/>
</dbReference>
<dbReference type="GO" id="GO:0000166">
    <property type="term" value="F:nucleotide binding"/>
    <property type="evidence" value="ECO:0007669"/>
    <property type="project" value="InterPro"/>
</dbReference>
<dbReference type="AlphaFoldDB" id="A0A662DGY5"/>
<comment type="caution">
    <text evidence="4">The sequence shown here is derived from an EMBL/GenBank/DDBJ whole genome shotgun (WGS) entry which is preliminary data.</text>
</comment>
<dbReference type="PANTHER" id="PTHR43377:SF1">
    <property type="entry name" value="BILIVERDIN REDUCTASE A"/>
    <property type="match status" value="1"/>
</dbReference>
<dbReference type="SUPFAM" id="SSF51735">
    <property type="entry name" value="NAD(P)-binding Rossmann-fold domains"/>
    <property type="match status" value="1"/>
</dbReference>
<evidence type="ECO:0000259" key="2">
    <source>
        <dbReference type="Pfam" id="PF22725"/>
    </source>
</evidence>
<dbReference type="SUPFAM" id="SSF55347">
    <property type="entry name" value="Glyceraldehyde-3-phosphate dehydrogenase-like, C-terminal domain"/>
    <property type="match status" value="1"/>
</dbReference>
<dbReference type="InterPro" id="IPR051450">
    <property type="entry name" value="Gfo/Idh/MocA_Oxidoreductases"/>
</dbReference>
<dbReference type="PRINTS" id="PR01775">
    <property type="entry name" value="GLFROXRDTASE"/>
</dbReference>
<evidence type="ECO:0000313" key="5">
    <source>
        <dbReference type="Proteomes" id="UP000267654"/>
    </source>
</evidence>
<dbReference type="InterPro" id="IPR036291">
    <property type="entry name" value="NAD(P)-bd_dom_sf"/>
</dbReference>
<organism evidence="4 5">
    <name type="scientific">Aerophobetes bacterium</name>
    <dbReference type="NCBI Taxonomy" id="2030807"/>
    <lineage>
        <taxon>Bacteria</taxon>
        <taxon>Candidatus Aerophobota</taxon>
    </lineage>
</organism>
<dbReference type="Pfam" id="PF01408">
    <property type="entry name" value="GFO_IDH_MocA"/>
    <property type="match status" value="1"/>
</dbReference>
<dbReference type="InterPro" id="IPR055170">
    <property type="entry name" value="GFO_IDH_MocA-like_dom"/>
</dbReference>
<feature type="domain" description="Gfo/Idh/MocA-like oxidoreductase N-terminal" evidence="1">
    <location>
        <begin position="9"/>
        <end position="126"/>
    </location>
</feature>
<reference evidence="3" key="2">
    <citation type="journal article" date="2020" name="mSystems">
        <title>Genome- and Community-Level Interaction Insights into Carbon Utilization and Element Cycling Functions of Hydrothermarchaeota in Hydrothermal Sediment.</title>
        <authorList>
            <person name="Zhou Z."/>
            <person name="Liu Y."/>
            <person name="Xu W."/>
            <person name="Pan J."/>
            <person name="Luo Z.H."/>
            <person name="Li M."/>
        </authorList>
    </citation>
    <scope>NUCLEOTIDE SEQUENCE [LARGE SCALE GENOMIC DNA]</scope>
    <source>
        <strain evidence="3">HyVt-219</strain>
    </source>
</reference>
<accession>A0A662DGY5</accession>
<dbReference type="EMBL" id="QMQB01000092">
    <property type="protein sequence ID" value="RLE13392.1"/>
    <property type="molecule type" value="Genomic_DNA"/>
</dbReference>
<feature type="domain" description="GFO/IDH/MocA-like oxidoreductase" evidence="2">
    <location>
        <begin position="135"/>
        <end position="261"/>
    </location>
</feature>